<evidence type="ECO:0000256" key="3">
    <source>
        <dbReference type="ARBA" id="ARBA00023163"/>
    </source>
</evidence>
<dbReference type="PANTHER" id="PTHR46796">
    <property type="entry name" value="HTH-TYPE TRANSCRIPTIONAL ACTIVATOR RHAS-RELATED"/>
    <property type="match status" value="1"/>
</dbReference>
<accession>A0A081PJT3</accession>
<evidence type="ECO:0000259" key="4">
    <source>
        <dbReference type="PROSITE" id="PS01124"/>
    </source>
</evidence>
<keyword evidence="1" id="KW-0805">Transcription regulation</keyword>
<dbReference type="Pfam" id="PF12833">
    <property type="entry name" value="HTH_18"/>
    <property type="match status" value="1"/>
</dbReference>
<proteinExistence type="predicted"/>
<protein>
    <recommendedName>
        <fullName evidence="4">HTH araC/xylS-type domain-containing protein</fullName>
    </recommendedName>
</protein>
<dbReference type="PANTHER" id="PTHR46796:SF13">
    <property type="entry name" value="HTH-TYPE TRANSCRIPTIONAL ACTIVATOR RHAS"/>
    <property type="match status" value="1"/>
</dbReference>
<dbReference type="Gene3D" id="1.10.10.60">
    <property type="entry name" value="Homeodomain-like"/>
    <property type="match status" value="1"/>
</dbReference>
<evidence type="ECO:0000256" key="2">
    <source>
        <dbReference type="ARBA" id="ARBA00023125"/>
    </source>
</evidence>
<comment type="caution">
    <text evidence="5">The sequence shown here is derived from an EMBL/GenBank/DDBJ whole genome shotgun (WGS) entry which is preliminary data.</text>
</comment>
<dbReference type="SMART" id="SM00342">
    <property type="entry name" value="HTH_ARAC"/>
    <property type="match status" value="1"/>
</dbReference>
<dbReference type="eggNOG" id="COG2207">
    <property type="taxonomic scope" value="Bacteria"/>
</dbReference>
<organism evidence="5 6">
    <name type="scientific">Pedobacter antarcticus 4BY</name>
    <dbReference type="NCBI Taxonomy" id="1358423"/>
    <lineage>
        <taxon>Bacteria</taxon>
        <taxon>Pseudomonadati</taxon>
        <taxon>Bacteroidota</taxon>
        <taxon>Sphingobacteriia</taxon>
        <taxon>Sphingobacteriales</taxon>
        <taxon>Sphingobacteriaceae</taxon>
        <taxon>Pedobacter</taxon>
    </lineage>
</organism>
<evidence type="ECO:0000256" key="1">
    <source>
        <dbReference type="ARBA" id="ARBA00023015"/>
    </source>
</evidence>
<evidence type="ECO:0000313" key="6">
    <source>
        <dbReference type="Proteomes" id="UP000028007"/>
    </source>
</evidence>
<dbReference type="EMBL" id="JNFF01000022">
    <property type="protein sequence ID" value="KEQ30956.1"/>
    <property type="molecule type" value="Genomic_DNA"/>
</dbReference>
<dbReference type="GO" id="GO:0043565">
    <property type="term" value="F:sequence-specific DNA binding"/>
    <property type="evidence" value="ECO:0007669"/>
    <property type="project" value="InterPro"/>
</dbReference>
<dbReference type="AlphaFoldDB" id="A0A081PJT3"/>
<dbReference type="PROSITE" id="PS01124">
    <property type="entry name" value="HTH_ARAC_FAMILY_2"/>
    <property type="match status" value="1"/>
</dbReference>
<evidence type="ECO:0000313" key="5">
    <source>
        <dbReference type="EMBL" id="KEQ30956.1"/>
    </source>
</evidence>
<keyword evidence="3" id="KW-0804">Transcription</keyword>
<feature type="domain" description="HTH araC/xylS-type" evidence="4">
    <location>
        <begin position="175"/>
        <end position="273"/>
    </location>
</feature>
<name>A0A081PJT3_9SPHI</name>
<dbReference type="InterPro" id="IPR050204">
    <property type="entry name" value="AraC_XylS_family_regulators"/>
</dbReference>
<dbReference type="InterPro" id="IPR018060">
    <property type="entry name" value="HTH_AraC"/>
</dbReference>
<dbReference type="Pfam" id="PF20240">
    <property type="entry name" value="DUF6597"/>
    <property type="match status" value="1"/>
</dbReference>
<dbReference type="Proteomes" id="UP000028007">
    <property type="component" value="Unassembled WGS sequence"/>
</dbReference>
<gene>
    <name evidence="5" type="ORF">N180_08730</name>
</gene>
<reference evidence="5 6" key="1">
    <citation type="journal article" date="1992" name="Int. J. Syst. Bacteriol.">
        <title>Sphingobacterium antarcticus sp. nov. a Psychrotrophic Bacterium from the Soils of Schirmacher Oasis, Antarctica.</title>
        <authorList>
            <person name="Shivaji S."/>
            <person name="Ray M.K."/>
            <person name="Rao N.S."/>
            <person name="Saiserr L."/>
            <person name="Jagannadham M.V."/>
            <person name="Kumar G.S."/>
            <person name="Reddy G."/>
            <person name="Bhargava P.M."/>
        </authorList>
    </citation>
    <scope>NUCLEOTIDE SEQUENCE [LARGE SCALE GENOMIC DNA]</scope>
    <source>
        <strain evidence="5 6">4BY</strain>
    </source>
</reference>
<dbReference type="RefSeq" id="WP_037438622.1">
    <property type="nucleotide sequence ID" value="NZ_JNFF01000022.1"/>
</dbReference>
<dbReference type="InterPro" id="IPR009057">
    <property type="entry name" value="Homeodomain-like_sf"/>
</dbReference>
<dbReference type="GO" id="GO:0003700">
    <property type="term" value="F:DNA-binding transcription factor activity"/>
    <property type="evidence" value="ECO:0007669"/>
    <property type="project" value="InterPro"/>
</dbReference>
<dbReference type="InterPro" id="IPR046532">
    <property type="entry name" value="DUF6597"/>
</dbReference>
<keyword evidence="2" id="KW-0238">DNA-binding</keyword>
<dbReference type="SUPFAM" id="SSF46689">
    <property type="entry name" value="Homeodomain-like"/>
    <property type="match status" value="1"/>
</dbReference>
<keyword evidence="6" id="KW-1185">Reference proteome</keyword>
<sequence>MPINYLKKIQLGDFNEDGYRISPSEAVDAFIEGFYIFSRDLRDDTDLLFNDGFPVLVFLQNSEDTVQVTGQKDVSEVKAVWASAGAIKNVYVKYNNRTDRVFIVRFYPGSFYKLFGLDAQYFRNNPVTPFDYFAKDNNFSISEFFKHHSIEEKITFIEKYIQDSSSVSNVCGALHQTLDYIHQTKGKSTVRNVTDEVGVNYKWLERSFMKNIGLLPKEYIQLQRFINAYLELVGSIDVDLMRIAVSNGYYDSNHFLKDFKTYTGKTPLAYLKFNAS</sequence>
<dbReference type="OrthoDB" id="323290at2"/>